<dbReference type="EMBL" id="PKKO01000001">
    <property type="protein sequence ID" value="PKY73375.1"/>
    <property type="molecule type" value="Genomic_DNA"/>
</dbReference>
<gene>
    <name evidence="3" type="ORF">CYJ19_01975</name>
</gene>
<name>A0A2I1IQJ0_9ACTO</name>
<evidence type="ECO:0000259" key="2">
    <source>
        <dbReference type="Pfam" id="PF12684"/>
    </source>
</evidence>
<dbReference type="RefSeq" id="WP_101634576.1">
    <property type="nucleotide sequence ID" value="NZ_PKKO01000001.1"/>
</dbReference>
<feature type="domain" description="Putative exodeoxyribonuclease 8 PDDEXK-like" evidence="2">
    <location>
        <begin position="34"/>
        <end position="259"/>
    </location>
</feature>
<comment type="caution">
    <text evidence="3">The sequence shown here is derived from an EMBL/GenBank/DDBJ whole genome shotgun (WGS) entry which is preliminary data.</text>
</comment>
<dbReference type="InterPro" id="IPR024432">
    <property type="entry name" value="Put_RecE_PDDEXK-like_dom"/>
</dbReference>
<evidence type="ECO:0000313" key="4">
    <source>
        <dbReference type="Proteomes" id="UP000235122"/>
    </source>
</evidence>
<accession>A0A2I1IQJ0</accession>
<proteinExistence type="predicted"/>
<dbReference type="Pfam" id="PF12684">
    <property type="entry name" value="DUF3799"/>
    <property type="match status" value="1"/>
</dbReference>
<organism evidence="3 4">
    <name type="scientific">Winkia neuii</name>
    <dbReference type="NCBI Taxonomy" id="33007"/>
    <lineage>
        <taxon>Bacteria</taxon>
        <taxon>Bacillati</taxon>
        <taxon>Actinomycetota</taxon>
        <taxon>Actinomycetes</taxon>
        <taxon>Actinomycetales</taxon>
        <taxon>Actinomycetaceae</taxon>
        <taxon>Winkia</taxon>
    </lineage>
</organism>
<dbReference type="AlphaFoldDB" id="A0A2I1IQJ0"/>
<evidence type="ECO:0000256" key="1">
    <source>
        <dbReference type="SAM" id="MobiDB-lite"/>
    </source>
</evidence>
<dbReference type="STRING" id="33007.HMPREF3198_00075"/>
<dbReference type="Proteomes" id="UP000235122">
    <property type="component" value="Unassembled WGS sequence"/>
</dbReference>
<reference evidence="3 4" key="1">
    <citation type="submission" date="2017-12" db="EMBL/GenBank/DDBJ databases">
        <title>Phylogenetic diversity of female urinary microbiome.</title>
        <authorList>
            <person name="Thomas-White K."/>
            <person name="Wolfe A.J."/>
        </authorList>
    </citation>
    <scope>NUCLEOTIDE SEQUENCE [LARGE SCALE GENOMIC DNA]</scope>
    <source>
        <strain evidence="3 4">UMB0402</strain>
    </source>
</reference>
<keyword evidence="4" id="KW-1185">Reference proteome</keyword>
<evidence type="ECO:0000313" key="3">
    <source>
        <dbReference type="EMBL" id="PKY73375.1"/>
    </source>
</evidence>
<dbReference type="Gene3D" id="3.90.320.10">
    <property type="match status" value="1"/>
</dbReference>
<feature type="region of interest" description="Disordered" evidence="1">
    <location>
        <begin position="1"/>
        <end position="40"/>
    </location>
</feature>
<sequence length="294" mass="32398">MSENKKSKPTLPREPGIYPGIPNSDYHADQDSLSSSGAKTLAKPGGAARFHYEQTHPKADSEALLFGTAAHAFILEGVKPAVFKGGKTLTSKKALDFITKERDEREDPDLPVVTEEGWETLQAMGEAVYANPLARRLLTAPGKAEQSVYWNHPSGATLRCRPDWLPDEVDSELGFLPIVDLKTTRDATPAGFRRSCFQLGYHQSAAWYAAGLAAINVSTNARMVFIAVEKTPPYLVGVYTPSDEALEVGHALNEIGINRWMRARIFDDWEALECGLQTLAIKPYEIPENVLEEI</sequence>
<protein>
    <recommendedName>
        <fullName evidence="2">Putative exodeoxyribonuclease 8 PDDEXK-like domain-containing protein</fullName>
    </recommendedName>
</protein>
<dbReference type="InterPro" id="IPR011604">
    <property type="entry name" value="PDDEXK-like_dom_sf"/>
</dbReference>